<evidence type="ECO:0000256" key="3">
    <source>
        <dbReference type="ARBA" id="ARBA00022629"/>
    </source>
</evidence>
<dbReference type="PANTHER" id="PTHR18964:SF149">
    <property type="entry name" value="BIFUNCTIONAL UDP-N-ACETYLGLUCOSAMINE 2-EPIMERASE_N-ACETYLMANNOSAMINE KINASE"/>
    <property type="match status" value="1"/>
</dbReference>
<comment type="similarity">
    <text evidence="2">Belongs to the ROK (NagC/XylR) family.</text>
</comment>
<evidence type="ECO:0000313" key="4">
    <source>
        <dbReference type="EMBL" id="GGE49334.1"/>
    </source>
</evidence>
<dbReference type="Proteomes" id="UP000628775">
    <property type="component" value="Unassembled WGS sequence"/>
</dbReference>
<evidence type="ECO:0000313" key="5">
    <source>
        <dbReference type="Proteomes" id="UP000628775"/>
    </source>
</evidence>
<keyword evidence="5" id="KW-1185">Reference proteome</keyword>
<dbReference type="CDD" id="cd24076">
    <property type="entry name" value="ASKHA_ATPase_ROK_BsXylR-like"/>
    <property type="match status" value="1"/>
</dbReference>
<proteinExistence type="inferred from homology"/>
<comment type="function">
    <text evidence="1">Transcriptional repressor of xylose-utilizing enzymes.</text>
</comment>
<dbReference type="PANTHER" id="PTHR18964">
    <property type="entry name" value="ROK (REPRESSOR, ORF, KINASE) FAMILY"/>
    <property type="match status" value="1"/>
</dbReference>
<dbReference type="Gene3D" id="3.30.420.40">
    <property type="match status" value="2"/>
</dbReference>
<dbReference type="EMBL" id="BMIR01000016">
    <property type="protein sequence ID" value="GGE49334.1"/>
    <property type="molecule type" value="Genomic_DNA"/>
</dbReference>
<keyword evidence="3" id="KW-0859">Xylose metabolism</keyword>
<dbReference type="Pfam" id="PF00480">
    <property type="entry name" value="ROK"/>
    <property type="match status" value="1"/>
</dbReference>
<sequence length="390" mass="42164">MKTGDLNLVKKINKSIVLTTIQKHAPISRAEISEQTGLNKATVSSLVAELIKDHLIGETGPGKSKGGRRPVILYFNQNAGYAIGIDLGVNYILAVLTDLNGHVVIEKQIELTTSEEKDVIQLLEELIADLKAQTPDSPYGIIGIGIGVPGITDNTESILYAPHLSWQHIDLKTELENSFQIPVTVNNEANAGAHGEKLYGAGKDIANLIYVSAGIGIGTGIVINDELFKGAFGSSGEMGHMTIDANGKLCRCGNCGCWELYASEKALLEEAATLPSLQSKTDIHLEDLIQQANEGNHEVCELFYKIGEYLGIGMVNIANTFNPNAIILGNRLSMLKNWVGAAIEQELEQRLFPFQNVTFKFSSLGVYSCALGSAAFAIDKFFAKNRVTVE</sequence>
<comment type="caution">
    <text evidence="4">The sequence shown here is derived from an EMBL/GenBank/DDBJ whole genome shotgun (WGS) entry which is preliminary data.</text>
</comment>
<reference evidence="4" key="1">
    <citation type="journal article" date="2014" name="Int. J. Syst. Evol. Microbiol.">
        <title>Complete genome sequence of Corynebacterium casei LMG S-19264T (=DSM 44701T), isolated from a smear-ripened cheese.</title>
        <authorList>
            <consortium name="US DOE Joint Genome Institute (JGI-PGF)"/>
            <person name="Walter F."/>
            <person name="Albersmeier A."/>
            <person name="Kalinowski J."/>
            <person name="Ruckert C."/>
        </authorList>
    </citation>
    <scope>NUCLEOTIDE SEQUENCE</scope>
    <source>
        <strain evidence="4">CGMCC 1.15371</strain>
    </source>
</reference>
<dbReference type="InterPro" id="IPR043129">
    <property type="entry name" value="ATPase_NBD"/>
</dbReference>
<dbReference type="Pfam" id="PF13412">
    <property type="entry name" value="HTH_24"/>
    <property type="match status" value="1"/>
</dbReference>
<dbReference type="GO" id="GO:0042732">
    <property type="term" value="P:D-xylose metabolic process"/>
    <property type="evidence" value="ECO:0007669"/>
    <property type="project" value="UniProtKB-KW"/>
</dbReference>
<dbReference type="InterPro" id="IPR000600">
    <property type="entry name" value="ROK"/>
</dbReference>
<accession>A0A8J3DY26</accession>
<dbReference type="AlphaFoldDB" id="A0A8J3DY26"/>
<name>A0A8J3DY26_9BACL</name>
<dbReference type="RefSeq" id="WP_188696009.1">
    <property type="nucleotide sequence ID" value="NZ_BMIR01000016.1"/>
</dbReference>
<dbReference type="InterPro" id="IPR036390">
    <property type="entry name" value="WH_DNA-bd_sf"/>
</dbReference>
<dbReference type="SUPFAM" id="SSF46785">
    <property type="entry name" value="Winged helix' DNA-binding domain"/>
    <property type="match status" value="1"/>
</dbReference>
<protein>
    <submittedName>
        <fullName evidence="4">Xylose repressor</fullName>
    </submittedName>
</protein>
<dbReference type="Gene3D" id="1.10.10.10">
    <property type="entry name" value="Winged helix-like DNA-binding domain superfamily/Winged helix DNA-binding domain"/>
    <property type="match status" value="1"/>
</dbReference>
<reference evidence="4" key="2">
    <citation type="submission" date="2020-09" db="EMBL/GenBank/DDBJ databases">
        <authorList>
            <person name="Sun Q."/>
            <person name="Zhou Y."/>
        </authorList>
    </citation>
    <scope>NUCLEOTIDE SEQUENCE</scope>
    <source>
        <strain evidence="4">CGMCC 1.15371</strain>
    </source>
</reference>
<organism evidence="4 5">
    <name type="scientific">Pullulanibacillus camelliae</name>
    <dbReference type="NCBI Taxonomy" id="1707096"/>
    <lineage>
        <taxon>Bacteria</taxon>
        <taxon>Bacillati</taxon>
        <taxon>Bacillota</taxon>
        <taxon>Bacilli</taxon>
        <taxon>Bacillales</taxon>
        <taxon>Sporolactobacillaceae</taxon>
        <taxon>Pullulanibacillus</taxon>
    </lineage>
</organism>
<dbReference type="InterPro" id="IPR036388">
    <property type="entry name" value="WH-like_DNA-bd_sf"/>
</dbReference>
<dbReference type="SUPFAM" id="SSF53067">
    <property type="entry name" value="Actin-like ATPase domain"/>
    <property type="match status" value="1"/>
</dbReference>
<keyword evidence="3" id="KW-0119">Carbohydrate metabolism</keyword>
<evidence type="ECO:0000256" key="1">
    <source>
        <dbReference type="ARBA" id="ARBA00002486"/>
    </source>
</evidence>
<gene>
    <name evidence="4" type="primary">xylR</name>
    <name evidence="4" type="ORF">GCM10011391_30210</name>
</gene>
<evidence type="ECO:0000256" key="2">
    <source>
        <dbReference type="ARBA" id="ARBA00006479"/>
    </source>
</evidence>